<name>A0A6P5A009_BRABE</name>
<dbReference type="SMART" id="SM00724">
    <property type="entry name" value="TLC"/>
    <property type="match status" value="1"/>
</dbReference>
<dbReference type="InterPro" id="IPR006634">
    <property type="entry name" value="TLC-dom"/>
</dbReference>
<keyword evidence="2 5" id="KW-0812">Transmembrane</keyword>
<evidence type="ECO:0000256" key="6">
    <source>
        <dbReference type="SAM" id="Phobius"/>
    </source>
</evidence>
<reference evidence="9" key="1">
    <citation type="submission" date="2025-08" db="UniProtKB">
        <authorList>
            <consortium name="RefSeq"/>
        </authorList>
    </citation>
    <scope>IDENTIFICATION</scope>
    <source>
        <tissue evidence="9">Gonad</tissue>
    </source>
</reference>
<keyword evidence="8" id="KW-1185">Reference proteome</keyword>
<keyword evidence="3 6" id="KW-1133">Transmembrane helix</keyword>
<feature type="transmembrane region" description="Helical" evidence="6">
    <location>
        <begin position="212"/>
        <end position="236"/>
    </location>
</feature>
<evidence type="ECO:0000256" key="3">
    <source>
        <dbReference type="ARBA" id="ARBA00022989"/>
    </source>
</evidence>
<evidence type="ECO:0000256" key="1">
    <source>
        <dbReference type="ARBA" id="ARBA00004141"/>
    </source>
</evidence>
<feature type="transmembrane region" description="Helical" evidence="6">
    <location>
        <begin position="119"/>
        <end position="141"/>
    </location>
</feature>
<dbReference type="GO" id="GO:0055088">
    <property type="term" value="P:lipid homeostasis"/>
    <property type="evidence" value="ECO:0007669"/>
    <property type="project" value="TreeGrafter"/>
</dbReference>
<evidence type="ECO:0000259" key="7">
    <source>
        <dbReference type="PROSITE" id="PS50922"/>
    </source>
</evidence>
<feature type="transmembrane region" description="Helical" evidence="6">
    <location>
        <begin position="9"/>
        <end position="29"/>
    </location>
</feature>
<proteinExistence type="predicted"/>
<dbReference type="PROSITE" id="PS50922">
    <property type="entry name" value="TLC"/>
    <property type="match status" value="1"/>
</dbReference>
<feature type="transmembrane region" description="Helical" evidence="6">
    <location>
        <begin position="96"/>
        <end position="113"/>
    </location>
</feature>
<evidence type="ECO:0000313" key="9">
    <source>
        <dbReference type="RefSeq" id="XP_019639634.1"/>
    </source>
</evidence>
<protein>
    <submittedName>
        <fullName evidence="9">Transmembrane protein 56-B-like</fullName>
    </submittedName>
</protein>
<dbReference type="OrthoDB" id="9978916at2759"/>
<feature type="transmembrane region" description="Helical" evidence="6">
    <location>
        <begin position="176"/>
        <end position="200"/>
    </location>
</feature>
<dbReference type="Pfam" id="PF03798">
    <property type="entry name" value="TRAM_LAG1_CLN8"/>
    <property type="match status" value="1"/>
</dbReference>
<comment type="subcellular location">
    <subcellularLocation>
        <location evidence="1">Membrane</location>
        <topology evidence="1">Multi-pass membrane protein</topology>
    </subcellularLocation>
</comment>
<dbReference type="RefSeq" id="XP_019639634.1">
    <property type="nucleotide sequence ID" value="XM_019784075.1"/>
</dbReference>
<gene>
    <name evidence="9" type="primary">LOC109481492</name>
</gene>
<feature type="transmembrane region" description="Helical" evidence="6">
    <location>
        <begin position="56"/>
        <end position="76"/>
    </location>
</feature>
<feature type="domain" description="TLC" evidence="7">
    <location>
        <begin position="48"/>
        <end position="249"/>
    </location>
</feature>
<dbReference type="PANTHER" id="PTHR13439">
    <property type="entry name" value="CT120 PROTEIN"/>
    <property type="match status" value="1"/>
</dbReference>
<organism evidence="8 9">
    <name type="scientific">Branchiostoma belcheri</name>
    <name type="common">Amphioxus</name>
    <dbReference type="NCBI Taxonomy" id="7741"/>
    <lineage>
        <taxon>Eukaryota</taxon>
        <taxon>Metazoa</taxon>
        <taxon>Chordata</taxon>
        <taxon>Cephalochordata</taxon>
        <taxon>Leptocardii</taxon>
        <taxon>Amphioxiformes</taxon>
        <taxon>Branchiostomatidae</taxon>
        <taxon>Branchiostoma</taxon>
    </lineage>
</organism>
<dbReference type="Proteomes" id="UP000515135">
    <property type="component" value="Unplaced"/>
</dbReference>
<dbReference type="KEGG" id="bbel:109481492"/>
<evidence type="ECO:0000256" key="2">
    <source>
        <dbReference type="ARBA" id="ARBA00022692"/>
    </source>
</evidence>
<evidence type="ECO:0000256" key="5">
    <source>
        <dbReference type="PROSITE-ProRule" id="PRU00205"/>
    </source>
</evidence>
<dbReference type="PANTHER" id="PTHR13439:SF0">
    <property type="entry name" value="TOPOISOMERASE I DAMAGE AFFECTED PROTEIN 4"/>
    <property type="match status" value="1"/>
</dbReference>
<accession>A0A6P5A009</accession>
<sequence>MALTSGMDIPYYATVFGSLAVFLLMYRLLSPWILRRMFPSYYTAQPDSAKPQLHEATMAACSSIVVGIWACSVYFLNDNVKGNLIRYDAPSVRYNCAIFLGYAMADSSLMAIHPQTGGVLYHIHHAVSLFVGYVGVFYSCFPYHTNIGMMMELSNPFLNLRYIHNDLKYPTKSLSYFWNGAAFLLTFFLVRVVSMGGYWYNMSLAAREDDFYHLQIPVYICYLGGGVVFTSLNAYWFSQLCKEAYRVFTAKKDD</sequence>
<dbReference type="AlphaFoldDB" id="A0A6P5A009"/>
<dbReference type="GO" id="GO:0016020">
    <property type="term" value="C:membrane"/>
    <property type="evidence" value="ECO:0007669"/>
    <property type="project" value="UniProtKB-SubCell"/>
</dbReference>
<keyword evidence="4 5" id="KW-0472">Membrane</keyword>
<evidence type="ECO:0000256" key="4">
    <source>
        <dbReference type="ARBA" id="ARBA00023136"/>
    </source>
</evidence>
<dbReference type="GO" id="GO:0005783">
    <property type="term" value="C:endoplasmic reticulum"/>
    <property type="evidence" value="ECO:0007669"/>
    <property type="project" value="TreeGrafter"/>
</dbReference>
<evidence type="ECO:0000313" key="8">
    <source>
        <dbReference type="Proteomes" id="UP000515135"/>
    </source>
</evidence>
<dbReference type="InterPro" id="IPR050846">
    <property type="entry name" value="TLCD"/>
</dbReference>
<dbReference type="GeneID" id="109481492"/>